<evidence type="ECO:0000313" key="19">
    <source>
        <dbReference type="Proteomes" id="UP000007875"/>
    </source>
</evidence>
<dbReference type="PRINTS" id="PR00328">
    <property type="entry name" value="SAR1GTPBP"/>
</dbReference>
<dbReference type="SMART" id="SM00178">
    <property type="entry name" value="SAR"/>
    <property type="match status" value="1"/>
</dbReference>
<dbReference type="GeneTree" id="ENSGT00940000158562"/>
<evidence type="ECO:0000313" key="18">
    <source>
        <dbReference type="Ensembl" id="ENSCSAVP00000007519.1"/>
    </source>
</evidence>
<dbReference type="InterPro" id="IPR024156">
    <property type="entry name" value="Small_GTPase_ARF"/>
</dbReference>
<evidence type="ECO:0000259" key="17">
    <source>
        <dbReference type="PROSITE" id="PS50157"/>
    </source>
</evidence>
<dbReference type="CDD" id="cd16645">
    <property type="entry name" value="mRING-HC-C3HC3D_TRIM23_C-IX"/>
    <property type="match status" value="1"/>
</dbReference>
<evidence type="ECO:0000256" key="6">
    <source>
        <dbReference type="ARBA" id="ARBA00022741"/>
    </source>
</evidence>
<accession>H2YQB1</accession>
<evidence type="ECO:0000256" key="9">
    <source>
        <dbReference type="ARBA" id="ARBA00022833"/>
    </source>
</evidence>
<dbReference type="InterPro" id="IPR005225">
    <property type="entry name" value="Small_GTP-bd"/>
</dbReference>
<feature type="binding site" evidence="12">
    <location>
        <position position="464"/>
    </location>
    <ligand>
        <name>GTP</name>
        <dbReference type="ChEBI" id="CHEBI:37565"/>
    </ligand>
</feature>
<dbReference type="InterPro" id="IPR027417">
    <property type="entry name" value="P-loop_NTPase"/>
</dbReference>
<dbReference type="SMART" id="SM00336">
    <property type="entry name" value="BBOX"/>
    <property type="match status" value="2"/>
</dbReference>
<sequence length="581" mass="64692">MNSTNFTSSFLDLLPRKRQRSTDNWCTSVLECGVCGEQFSLSGDKVPRLLLCGHSFCHDCLTRLPVQAHSLVCPMDRQITDVGSGGVWGLKKNFALIELMEKLQLGGTRINLSKSDSPSTSNSFTFSQMVCCDEDENHTATLYCLVCCTHLCSDCSTTTHSTKTLSKHRRISLEDKPSQPAMCPLHQTHALEFACLEDSCQYVPSMCYLCKEHGKHKGHQHNLIEVVARTARSAAGDASERAGAFLSQVAEHIMRSQNALDRIDGGTRLSTSQTGVVERQQYTGTAESARTCVRDYFCRLREALSAQEEVAISALDSHIRSRITSLRRLHDEATALRSQISTALSHCDNVVRQNDYSILSSRSEVDALGHMLDQQQRQFSEQSSAAADMFDPAIPVTFTKDNRIHIGRKLEIRVVTLGLDGAGKTTLLFKLKQDEFMQPIPTIGFNVETVDYRNLRFTVWDVGGKHKLRPLWKHYYLNTQAVLFVVDSCDTERFEEAHTELAKLMSEKDLREAALLVLANKQDLPGAASCDEITSRLNLHKLCCGRSWRAIPCDASTGSGLEEGLQWLSRQLVAAGVLEIP</sequence>
<evidence type="ECO:0000256" key="12">
    <source>
        <dbReference type="PIRSR" id="PIRSR606689-1"/>
    </source>
</evidence>
<comment type="catalytic activity">
    <reaction evidence="1">
        <text>S-ubiquitinyl-[E2 ubiquitin-conjugating enzyme]-L-cysteine + [acceptor protein]-L-lysine = [E2 ubiquitin-conjugating enzyme]-L-cysteine + N(6)-ubiquitinyl-[acceptor protein]-L-lysine.</text>
        <dbReference type="EC" id="2.3.2.27"/>
    </reaction>
</comment>
<dbReference type="CDD" id="cd19774">
    <property type="entry name" value="Bbox2_TRIM23_C-IX_rpt2"/>
    <property type="match status" value="1"/>
</dbReference>
<comment type="pathway">
    <text evidence="2">Protein modification; protein ubiquitination.</text>
</comment>
<reference evidence="18" key="3">
    <citation type="submission" date="2025-09" db="UniProtKB">
        <authorList>
            <consortium name="Ensembl"/>
        </authorList>
    </citation>
    <scope>IDENTIFICATION</scope>
</reference>
<name>H2YQB1_CIOSA</name>
<dbReference type="InterPro" id="IPR013087">
    <property type="entry name" value="Znf_C2H2_type"/>
</dbReference>
<evidence type="ECO:0000256" key="1">
    <source>
        <dbReference type="ARBA" id="ARBA00000900"/>
    </source>
</evidence>
<feature type="binding site" evidence="13">
    <location>
        <position position="442"/>
    </location>
    <ligand>
        <name>Mg(2+)</name>
        <dbReference type="ChEBI" id="CHEBI:18420"/>
    </ligand>
</feature>
<evidence type="ECO:0000256" key="11">
    <source>
        <dbReference type="ARBA" id="ARBA00061142"/>
    </source>
</evidence>
<evidence type="ECO:0000259" key="16">
    <source>
        <dbReference type="PROSITE" id="PS50119"/>
    </source>
</evidence>
<dbReference type="SMART" id="SM00175">
    <property type="entry name" value="RAB"/>
    <property type="match status" value="1"/>
</dbReference>
<dbReference type="SMART" id="SM00184">
    <property type="entry name" value="RING"/>
    <property type="match status" value="1"/>
</dbReference>
<keyword evidence="7 14" id="KW-0863">Zinc-finger</keyword>
<dbReference type="SUPFAM" id="SSF52540">
    <property type="entry name" value="P-loop containing nucleoside triphosphate hydrolases"/>
    <property type="match status" value="1"/>
</dbReference>
<dbReference type="InterPro" id="IPR017907">
    <property type="entry name" value="Znf_RING_CS"/>
</dbReference>
<dbReference type="InterPro" id="IPR001841">
    <property type="entry name" value="Znf_RING"/>
</dbReference>
<dbReference type="NCBIfam" id="TIGR00231">
    <property type="entry name" value="small_GTP"/>
    <property type="match status" value="1"/>
</dbReference>
<keyword evidence="6 12" id="KW-0547">Nucleotide-binding</keyword>
<dbReference type="GO" id="GO:0005525">
    <property type="term" value="F:GTP binding"/>
    <property type="evidence" value="ECO:0007669"/>
    <property type="project" value="UniProtKB-KW"/>
</dbReference>
<dbReference type="PROSITE" id="PS00518">
    <property type="entry name" value="ZF_RING_1"/>
    <property type="match status" value="1"/>
</dbReference>
<reference evidence="19" key="1">
    <citation type="submission" date="2003-08" db="EMBL/GenBank/DDBJ databases">
        <authorList>
            <person name="Birren B."/>
            <person name="Nusbaum C."/>
            <person name="Abebe A."/>
            <person name="Abouelleil A."/>
            <person name="Adekoya E."/>
            <person name="Ait-zahra M."/>
            <person name="Allen N."/>
            <person name="Allen T."/>
            <person name="An P."/>
            <person name="Anderson M."/>
            <person name="Anderson S."/>
            <person name="Arachchi H."/>
            <person name="Armbruster J."/>
            <person name="Bachantsang P."/>
            <person name="Baldwin J."/>
            <person name="Barry A."/>
            <person name="Bayul T."/>
            <person name="Blitshsteyn B."/>
            <person name="Bloom T."/>
            <person name="Blye J."/>
            <person name="Boguslavskiy L."/>
            <person name="Borowsky M."/>
            <person name="Boukhgalter B."/>
            <person name="Brunache A."/>
            <person name="Butler J."/>
            <person name="Calixte N."/>
            <person name="Calvo S."/>
            <person name="Camarata J."/>
            <person name="Campo K."/>
            <person name="Chang J."/>
            <person name="Cheshatsang Y."/>
            <person name="Citroen M."/>
            <person name="Collymore A."/>
            <person name="Considine T."/>
            <person name="Cook A."/>
            <person name="Cooke P."/>
            <person name="Corum B."/>
            <person name="Cuomo C."/>
            <person name="David R."/>
            <person name="Dawoe T."/>
            <person name="Degray S."/>
            <person name="Dodge S."/>
            <person name="Dooley K."/>
            <person name="Dorje P."/>
            <person name="Dorjee K."/>
            <person name="Dorris L."/>
            <person name="Duffey N."/>
            <person name="Dupes A."/>
            <person name="Elkins T."/>
            <person name="Engels R."/>
            <person name="Erickson J."/>
            <person name="Farina A."/>
            <person name="Faro S."/>
            <person name="Ferreira P."/>
            <person name="Fischer H."/>
            <person name="Fitzgerald M."/>
            <person name="Foley K."/>
            <person name="Gage D."/>
            <person name="Galagan J."/>
            <person name="Gearin G."/>
            <person name="Gnerre S."/>
            <person name="Gnirke A."/>
            <person name="Goyette A."/>
            <person name="Graham J."/>
            <person name="Grandbois E."/>
            <person name="Gyaltsen K."/>
            <person name="Hafez N."/>
            <person name="Hagopian D."/>
            <person name="Hagos B."/>
            <person name="Hall J."/>
            <person name="Hatcher B."/>
            <person name="Heller A."/>
            <person name="Higgins H."/>
            <person name="Honan T."/>
            <person name="Horn A."/>
            <person name="Houde N."/>
            <person name="Hughes L."/>
            <person name="Hulme W."/>
            <person name="Husby E."/>
            <person name="Iliev I."/>
            <person name="Jaffe D."/>
            <person name="Jones C."/>
            <person name="Kamal M."/>
            <person name="Kamat A."/>
            <person name="Kamvysselis M."/>
            <person name="Karlsson E."/>
            <person name="Kells C."/>
            <person name="Kieu A."/>
            <person name="Kisner P."/>
            <person name="Kodira C."/>
            <person name="Kulbokas E."/>
            <person name="Labutti K."/>
            <person name="Lama D."/>
            <person name="Landers T."/>
            <person name="Leger J."/>
            <person name="Levine S."/>
            <person name="Lewis D."/>
            <person name="Lewis T."/>
            <person name="Lindblad-toh K."/>
            <person name="Liu X."/>
            <person name="Lokyitsang T."/>
            <person name="Lokyitsang Y."/>
            <person name="Lucien O."/>
            <person name="Lui A."/>
            <person name="Ma L.J."/>
            <person name="Mabbitt R."/>
            <person name="Macdonald J."/>
            <person name="Maclean C."/>
            <person name="Major J."/>
            <person name="Manning J."/>
            <person name="Marabella R."/>
            <person name="Maru K."/>
            <person name="Matthews C."/>
            <person name="Mauceli E."/>
            <person name="Mccarthy M."/>
            <person name="Mcdonough S."/>
            <person name="Mcghee T."/>
            <person name="Meldrim J."/>
            <person name="Meneus L."/>
            <person name="Mesirov J."/>
            <person name="Mihalev A."/>
            <person name="Mihova T."/>
            <person name="Mikkelsen T."/>
            <person name="Mlenga V."/>
            <person name="Moru K."/>
            <person name="Mozes J."/>
            <person name="Mulrain L."/>
            <person name="Munson G."/>
            <person name="Naylor J."/>
            <person name="Newes C."/>
            <person name="Nguyen C."/>
            <person name="Nguyen N."/>
            <person name="Nguyen T."/>
            <person name="Nicol R."/>
            <person name="Nielsen C."/>
            <person name="Nizzari M."/>
            <person name="Norbu C."/>
            <person name="Norbu N."/>
            <person name="O'donnell P."/>
            <person name="Okoawo O."/>
            <person name="O'leary S."/>
            <person name="Omotosho B."/>
            <person name="O'neill K."/>
            <person name="Osman S."/>
            <person name="Parker S."/>
            <person name="Perrin D."/>
            <person name="Phunkhang P."/>
            <person name="Piqani B."/>
            <person name="Purcell S."/>
            <person name="Rachupka T."/>
            <person name="Ramasamy U."/>
            <person name="Rameau R."/>
            <person name="Ray V."/>
            <person name="Raymond C."/>
            <person name="Retta R."/>
            <person name="Richardson S."/>
            <person name="Rise C."/>
            <person name="Rodriguez J."/>
            <person name="Rogers J."/>
            <person name="Rogov P."/>
            <person name="Rutman M."/>
            <person name="Schupbach R."/>
            <person name="Seaman C."/>
            <person name="Settipalli S."/>
            <person name="Sharpe T."/>
            <person name="Sheridan J."/>
            <person name="Sherpa N."/>
            <person name="Shi J."/>
            <person name="Smirnov S."/>
            <person name="Smith C."/>
            <person name="Sougnez C."/>
            <person name="Spencer B."/>
            <person name="Stalker J."/>
            <person name="Stange-thomann N."/>
            <person name="Stavropoulos S."/>
            <person name="Stetson K."/>
            <person name="Stone C."/>
            <person name="Stone S."/>
            <person name="Stubbs M."/>
            <person name="Talamas J."/>
            <person name="Tchuinga P."/>
            <person name="Tenzing P."/>
            <person name="Tesfaye S."/>
            <person name="Theodore J."/>
            <person name="Thoulutsang Y."/>
            <person name="Topham K."/>
            <person name="Towey S."/>
            <person name="Tsamla T."/>
            <person name="Tsomo N."/>
            <person name="Vallee D."/>
            <person name="Vassiliev H."/>
            <person name="Venkataraman V."/>
            <person name="Vinson J."/>
            <person name="Vo A."/>
            <person name="Wade C."/>
            <person name="Wang S."/>
            <person name="Wangchuk T."/>
            <person name="Wangdi T."/>
            <person name="Whittaker C."/>
            <person name="Wilkinson J."/>
            <person name="Wu Y."/>
            <person name="Wyman D."/>
            <person name="Yadav S."/>
            <person name="Yang S."/>
            <person name="Yang X."/>
            <person name="Yeager S."/>
            <person name="Yee E."/>
            <person name="Young G."/>
            <person name="Zainoun J."/>
            <person name="Zembeck L."/>
            <person name="Zimmer A."/>
            <person name="Zody M."/>
            <person name="Lander E."/>
        </authorList>
    </citation>
    <scope>NUCLEOTIDE SEQUENCE [LARGE SCALE GENOMIC DNA]</scope>
</reference>
<keyword evidence="13" id="KW-0460">Magnesium</keyword>
<organism evidence="18 19">
    <name type="scientific">Ciona savignyi</name>
    <name type="common">Pacific transparent sea squirt</name>
    <dbReference type="NCBI Taxonomy" id="51511"/>
    <lineage>
        <taxon>Eukaryota</taxon>
        <taxon>Metazoa</taxon>
        <taxon>Chordata</taxon>
        <taxon>Tunicata</taxon>
        <taxon>Ascidiacea</taxon>
        <taxon>Phlebobranchia</taxon>
        <taxon>Cionidae</taxon>
        <taxon>Ciona</taxon>
    </lineage>
</organism>
<proteinExistence type="inferred from homology"/>
<feature type="binding site" evidence="13">
    <location>
        <position position="425"/>
    </location>
    <ligand>
        <name>Mg(2+)</name>
        <dbReference type="ChEBI" id="CHEBI:18420"/>
    </ligand>
</feature>
<dbReference type="AlphaFoldDB" id="H2YQB1"/>
<evidence type="ECO:0000256" key="4">
    <source>
        <dbReference type="ARBA" id="ARBA00022679"/>
    </source>
</evidence>
<dbReference type="GO" id="GO:0003924">
    <property type="term" value="F:GTPase activity"/>
    <property type="evidence" value="ECO:0007669"/>
    <property type="project" value="InterPro"/>
</dbReference>
<feature type="binding site" evidence="12">
    <location>
        <begin position="520"/>
        <end position="523"/>
    </location>
    <ligand>
        <name>GTP</name>
        <dbReference type="ChEBI" id="CHEBI:37565"/>
    </ligand>
</feature>
<keyword evidence="10 12" id="KW-0342">GTP-binding</keyword>
<dbReference type="FunFam" id="3.30.40.10:FF:000130">
    <property type="entry name" value="E3 ubiquitin-protein ligase TRIM23"/>
    <property type="match status" value="1"/>
</dbReference>
<dbReference type="CDD" id="cd19773">
    <property type="entry name" value="Bbox2_TRIM23_C-IX_rpt1"/>
    <property type="match status" value="1"/>
</dbReference>
<dbReference type="SMART" id="SM00177">
    <property type="entry name" value="ARF"/>
    <property type="match status" value="1"/>
</dbReference>
<dbReference type="InterPro" id="IPR006689">
    <property type="entry name" value="Small_GTPase_ARF/SAR"/>
</dbReference>
<reference evidence="18" key="2">
    <citation type="submission" date="2025-08" db="UniProtKB">
        <authorList>
            <consortium name="Ensembl"/>
        </authorList>
    </citation>
    <scope>IDENTIFICATION</scope>
</reference>
<evidence type="ECO:0000256" key="7">
    <source>
        <dbReference type="ARBA" id="ARBA00022771"/>
    </source>
</evidence>
<feature type="domain" description="RING-type" evidence="15">
    <location>
        <begin position="32"/>
        <end position="77"/>
    </location>
</feature>
<keyword evidence="8" id="KW-0833">Ubl conjugation pathway</keyword>
<dbReference type="InterPro" id="IPR000315">
    <property type="entry name" value="Znf_B-box"/>
</dbReference>
<dbReference type="Gene3D" id="3.40.50.300">
    <property type="entry name" value="P-loop containing nucleotide triphosphate hydrolases"/>
    <property type="match status" value="1"/>
</dbReference>
<dbReference type="InterPro" id="IPR027370">
    <property type="entry name" value="Znf-RING_euk"/>
</dbReference>
<dbReference type="Ensembl" id="ENSCSAVT00000007618.1">
    <property type="protein sequence ID" value="ENSCSAVP00000007519.1"/>
    <property type="gene ID" value="ENSCSAVG00000004496.1"/>
</dbReference>
<dbReference type="HOGENOM" id="CLU_033905_0_0_1"/>
<dbReference type="Proteomes" id="UP000007875">
    <property type="component" value="Unassembled WGS sequence"/>
</dbReference>
<evidence type="ECO:0000256" key="10">
    <source>
        <dbReference type="ARBA" id="ARBA00023134"/>
    </source>
</evidence>
<dbReference type="GO" id="GO:0008270">
    <property type="term" value="F:zinc ion binding"/>
    <property type="evidence" value="ECO:0007669"/>
    <property type="project" value="UniProtKB-KW"/>
</dbReference>
<feature type="domain" description="B box-type" evidence="16">
    <location>
        <begin position="127"/>
        <end position="173"/>
    </location>
</feature>
<evidence type="ECO:0000256" key="2">
    <source>
        <dbReference type="ARBA" id="ARBA00004906"/>
    </source>
</evidence>
<dbReference type="PROSITE" id="PS50157">
    <property type="entry name" value="ZINC_FINGER_C2H2_2"/>
    <property type="match status" value="1"/>
</dbReference>
<dbReference type="GO" id="GO:0061630">
    <property type="term" value="F:ubiquitin protein ligase activity"/>
    <property type="evidence" value="ECO:0007669"/>
    <property type="project" value="UniProtKB-EC"/>
</dbReference>
<evidence type="ECO:0000256" key="13">
    <source>
        <dbReference type="PIRSR" id="PIRSR606689-2"/>
    </source>
</evidence>
<dbReference type="SUPFAM" id="SSF57845">
    <property type="entry name" value="B-box zinc-binding domain"/>
    <property type="match status" value="1"/>
</dbReference>
<evidence type="ECO:0000256" key="14">
    <source>
        <dbReference type="PROSITE-ProRule" id="PRU00024"/>
    </source>
</evidence>
<dbReference type="InterPro" id="IPR013083">
    <property type="entry name" value="Znf_RING/FYVE/PHD"/>
</dbReference>
<dbReference type="EC" id="2.3.2.27" evidence="3"/>
<keyword evidence="4" id="KW-0808">Transferase</keyword>
<keyword evidence="9" id="KW-0862">Zinc</keyword>
<dbReference type="PANTHER" id="PTHR11711">
    <property type="entry name" value="ADP RIBOSYLATION FACTOR-RELATED"/>
    <property type="match status" value="1"/>
</dbReference>
<protein>
    <recommendedName>
        <fullName evidence="3">RING-type E3 ubiquitin transferase</fullName>
        <ecNumber evidence="3">2.3.2.27</ecNumber>
    </recommendedName>
</protein>
<feature type="binding site" evidence="12">
    <location>
        <begin position="418"/>
        <end position="425"/>
    </location>
    <ligand>
        <name>GTP</name>
        <dbReference type="ChEBI" id="CHEBI:37565"/>
    </ligand>
</feature>
<dbReference type="Pfam" id="PF13445">
    <property type="entry name" value="zf-RING_UBOX"/>
    <property type="match status" value="1"/>
</dbReference>
<feature type="domain" description="C2H2-type" evidence="17">
    <location>
        <begin position="150"/>
        <end position="177"/>
    </location>
</feature>
<dbReference type="Gene3D" id="3.30.160.60">
    <property type="entry name" value="Classic Zinc Finger"/>
    <property type="match status" value="1"/>
</dbReference>
<evidence type="ECO:0000256" key="3">
    <source>
        <dbReference type="ARBA" id="ARBA00012483"/>
    </source>
</evidence>
<evidence type="ECO:0000256" key="5">
    <source>
        <dbReference type="ARBA" id="ARBA00022723"/>
    </source>
</evidence>
<dbReference type="Pfam" id="PF00643">
    <property type="entry name" value="zf-B_box"/>
    <property type="match status" value="1"/>
</dbReference>
<dbReference type="SUPFAM" id="SSF57850">
    <property type="entry name" value="RING/U-box"/>
    <property type="match status" value="1"/>
</dbReference>
<dbReference type="PROSITE" id="PS50089">
    <property type="entry name" value="ZF_RING_2"/>
    <property type="match status" value="1"/>
</dbReference>
<comment type="similarity">
    <text evidence="11">In the C-terminal section; belongs to the small GTPase superfamily. Arf family.</text>
</comment>
<keyword evidence="19" id="KW-1185">Reference proteome</keyword>
<evidence type="ECO:0000256" key="8">
    <source>
        <dbReference type="ARBA" id="ARBA00022786"/>
    </source>
</evidence>
<dbReference type="Pfam" id="PF00025">
    <property type="entry name" value="Arf"/>
    <property type="match status" value="1"/>
</dbReference>
<dbReference type="FunFam" id="3.40.50.300:FF:000486">
    <property type="entry name" value="E3 ubiquitin-protein ligase TRIM23"/>
    <property type="match status" value="1"/>
</dbReference>
<dbReference type="InterPro" id="IPR003649">
    <property type="entry name" value="Bbox_C"/>
</dbReference>
<dbReference type="Gene3D" id="3.30.40.10">
    <property type="entry name" value="Zinc/RING finger domain, C3HC4 (zinc finger)"/>
    <property type="match status" value="1"/>
</dbReference>
<evidence type="ECO:0000259" key="15">
    <source>
        <dbReference type="PROSITE" id="PS50089"/>
    </source>
</evidence>
<keyword evidence="5 13" id="KW-0479">Metal-binding</keyword>
<dbReference type="PROSITE" id="PS51417">
    <property type="entry name" value="ARF"/>
    <property type="match status" value="1"/>
</dbReference>
<dbReference type="SMART" id="SM00502">
    <property type="entry name" value="BBC"/>
    <property type="match status" value="1"/>
</dbReference>
<dbReference type="PROSITE" id="PS50119">
    <property type="entry name" value="ZF_BBOX"/>
    <property type="match status" value="1"/>
</dbReference>